<evidence type="ECO:0000256" key="3">
    <source>
        <dbReference type="PROSITE-ProRule" id="PRU00221"/>
    </source>
</evidence>
<gene>
    <name evidence="6" type="ORF">AVW11_20035</name>
</gene>
<feature type="region of interest" description="Disordered" evidence="4">
    <location>
        <begin position="10"/>
        <end position="33"/>
    </location>
</feature>
<accession>A0ABX3FZN5</accession>
<feature type="repeat" description="WD" evidence="3">
    <location>
        <begin position="1099"/>
        <end position="1142"/>
    </location>
</feature>
<feature type="repeat" description="WD" evidence="3">
    <location>
        <begin position="1311"/>
        <end position="1345"/>
    </location>
</feature>
<dbReference type="InterPro" id="IPR015943">
    <property type="entry name" value="WD40/YVTN_repeat-like_dom_sf"/>
</dbReference>
<organism evidence="6 7">
    <name type="scientific">Streptomyces amritsarensis</name>
    <dbReference type="NCBI Taxonomy" id="681158"/>
    <lineage>
        <taxon>Bacteria</taxon>
        <taxon>Bacillati</taxon>
        <taxon>Actinomycetota</taxon>
        <taxon>Actinomycetes</taxon>
        <taxon>Kitasatosporales</taxon>
        <taxon>Streptomycetaceae</taxon>
        <taxon>Streptomyces</taxon>
    </lineage>
</organism>
<evidence type="ECO:0000256" key="4">
    <source>
        <dbReference type="SAM" id="MobiDB-lite"/>
    </source>
</evidence>
<keyword evidence="2" id="KW-0677">Repeat</keyword>
<dbReference type="PANTHER" id="PTHR19857">
    <property type="entry name" value="MITOCHONDRIAL DIVISION PROTEIN 1-RELATED"/>
    <property type="match status" value="1"/>
</dbReference>
<dbReference type="RefSeq" id="WP_076045091.1">
    <property type="nucleotide sequence ID" value="NZ_MQUR01000047.1"/>
</dbReference>
<name>A0ABX3FZN5_9ACTN</name>
<dbReference type="InterPro" id="IPR051179">
    <property type="entry name" value="WD_repeat_multifunction"/>
</dbReference>
<evidence type="ECO:0000256" key="1">
    <source>
        <dbReference type="ARBA" id="ARBA00022574"/>
    </source>
</evidence>
<dbReference type="PROSITE" id="PS50294">
    <property type="entry name" value="WD_REPEATS_REGION"/>
    <property type="match status" value="1"/>
</dbReference>
<evidence type="ECO:0000259" key="5">
    <source>
        <dbReference type="SMART" id="SM00382"/>
    </source>
</evidence>
<feature type="compositionally biased region" description="Low complexity" evidence="4">
    <location>
        <begin position="18"/>
        <end position="33"/>
    </location>
</feature>
<dbReference type="InterPro" id="IPR011047">
    <property type="entry name" value="Quinoprotein_ADH-like_sf"/>
</dbReference>
<dbReference type="SUPFAM" id="SSF52540">
    <property type="entry name" value="P-loop containing nucleoside triphosphate hydrolases"/>
    <property type="match status" value="1"/>
</dbReference>
<feature type="region of interest" description="Disordered" evidence="4">
    <location>
        <begin position="403"/>
        <end position="435"/>
    </location>
</feature>
<feature type="domain" description="AAA+ ATPase" evidence="5">
    <location>
        <begin position="329"/>
        <end position="515"/>
    </location>
</feature>
<reference evidence="6 7" key="1">
    <citation type="submission" date="2016-01" db="EMBL/GenBank/DDBJ databases">
        <title>Streptomyces amritsarensis strain MTCC 11845 genome sequencing and assembly.</title>
        <authorList>
            <person name="Sharma D."/>
            <person name="Nair G.R."/>
            <person name="Kaur G."/>
            <person name="Manhas R.K."/>
            <person name="Mayilraj S."/>
        </authorList>
    </citation>
    <scope>NUCLEOTIDE SEQUENCE [LARGE SCALE GENOMIC DNA]</scope>
    <source>
        <strain evidence="6 7">MTCC 11845</strain>
    </source>
</reference>
<proteinExistence type="predicted"/>
<dbReference type="SUPFAM" id="SSF50998">
    <property type="entry name" value="Quinoprotein alcohol dehydrogenase-like"/>
    <property type="match status" value="1"/>
</dbReference>
<dbReference type="InterPro" id="IPR001680">
    <property type="entry name" value="WD40_rpt"/>
</dbReference>
<dbReference type="SUPFAM" id="SSF50978">
    <property type="entry name" value="WD40 repeat-like"/>
    <property type="match status" value="1"/>
</dbReference>
<dbReference type="Gene3D" id="2.130.10.10">
    <property type="entry name" value="YVTN repeat-like/Quinoprotein amine dehydrogenase"/>
    <property type="match status" value="2"/>
</dbReference>
<dbReference type="InterPro" id="IPR056884">
    <property type="entry name" value="NPHP3-like_N"/>
</dbReference>
<dbReference type="Pfam" id="PF00400">
    <property type="entry name" value="WD40"/>
    <property type="match status" value="2"/>
</dbReference>
<protein>
    <recommendedName>
        <fullName evidence="5">AAA+ ATPase domain-containing protein</fullName>
    </recommendedName>
</protein>
<evidence type="ECO:0000313" key="7">
    <source>
        <dbReference type="Proteomes" id="UP000187151"/>
    </source>
</evidence>
<dbReference type="InterPro" id="IPR027417">
    <property type="entry name" value="P-loop_NTPase"/>
</dbReference>
<dbReference type="PROSITE" id="PS50082">
    <property type="entry name" value="WD_REPEATS_2"/>
    <property type="match status" value="2"/>
</dbReference>
<dbReference type="SMART" id="SM00320">
    <property type="entry name" value="WD40"/>
    <property type="match status" value="4"/>
</dbReference>
<keyword evidence="1 3" id="KW-0853">WD repeat</keyword>
<dbReference type="InterPro" id="IPR003593">
    <property type="entry name" value="AAA+_ATPase"/>
</dbReference>
<feature type="compositionally biased region" description="Pro residues" evidence="4">
    <location>
        <begin position="417"/>
        <end position="427"/>
    </location>
</feature>
<dbReference type="Proteomes" id="UP000187151">
    <property type="component" value="Unassembled WGS sequence"/>
</dbReference>
<dbReference type="EMBL" id="MQUR01000047">
    <property type="protein sequence ID" value="OLZ63709.1"/>
    <property type="molecule type" value="Genomic_DNA"/>
</dbReference>
<sequence>MTKALVVGVGEFGRPGPAGESADATDTGTATTSLRPLPAVAPAVRELASALARAGASTGEALVGCTSTEFAAAWLELRRPFESEEPLIVHFAGHGVVSAASNTLFLATSDLQEDSAALHATGVSVSNLLVAAVDARRPVLLLLDVCGAGKAVEAERLHNLLTRQPQDADPNVWIIGASASRALAFGARFTTATVEVLHRLADGDLDISPREEYVPFTTLAQAVHRQLAATDSAAGRYVQDVVHSPLARAAPETPPFLRNPAHRPGARADRLPGLHPALRGLAEACTPGLDPVHFGGRVAGARDVDAILFSGRAAQLARIQDWTFAAARRNRLLVVTGGPGSGKSALLGVTACLLHPELDGFGNSVAAVVDGFYPRQPETVLAVHARQLTLRQITDSLAQQLRARREPGAPGAHQPSGQPPGHSPQPPPKEHRTPGSATAALLEELAGAGDVLVILDALDEAVDPASVLGELLLPLATGPDTAGCRLLLGTRPWWDALPALRRHLAAHPEAVLDLDPRDAGERRALAADLDGYLRGLLRPRARDARERVRAIARRLSEYTDHGAFLVAAVYAEHLRTTPSAEAAQPPCGVTEVFDLHCGSLAATDPWIRPVLDVLGRARGQGMPLDLLHAAALAHRPPDLTGPTPQLADTRRVLGKAAFHTRTAVDTDQRLLYRYFHQSLADHTAARTDPAVFHQALLATLPTGQDGARDWTYAHPYLLRHAAEHAAEAGAAALRDLLLNHTYLGAADLERLLPLALRRIDGEGHIGAHGQIIRHAAHRTALLADRSGQGALLALAALHLGLDEERDAFGGVRPRGLRSVWATTAPRRLGSLPVQPGPVVSLDAAVVRDPEDGRPREIIVTACDDGWVRVWDARLTTLVAEVDMAPSRPVGVRLAGPPGAELTVLDAAFGIWRGDVWGRDVLTRTGRAFPEPEGQRGTWMARAVEGRAANRLHIVWGRRERESETRVAELDLDVEDSLVGSALLGRSTLREDDDSGLFLRPYGGGRLPLAASAGDAPVAAVGNPLLDEVWLLDIEGEAAVAGRVPMGPHQGVRHCRTLLCGRLNGVPVAVTGDYMGEISIRTVASSENTITFSARPAHTFTGHFLGVEDLAITTVAGREVLLSSGTDGAVHLWDPEDTRGARRPAPFAGAIAGLAVATLTSPEPGRGRHLVVAGDTAGNWGVTCMGSGRPVHGTPPRREGEVTGVATAVLPVAGTPRPLGVVCSTDQSIRLMDLETGEAVGRPFGGIVESMGTRCEWTAVTAGSLAGRSVVVGAATGHYRRHRYNTLYVFAAEDWSDTAARETLVEPLFGTVSGHRGPIPCVTLGTVGGRDILVTGSADGHVRVWDGSTFERSAPPLETGSASVLDLWLGELRGREVILAVCGDGTLRRWDARTFESLGEPVAAHTGEARGVGVAVGEHGPVVVTTGLDGLVRTWDPATWNEYGPVHPLLHPGTALDCAGPTVMVASGVTLVRLDLDGPPG</sequence>
<keyword evidence="7" id="KW-1185">Reference proteome</keyword>
<dbReference type="SMART" id="SM00382">
    <property type="entry name" value="AAA"/>
    <property type="match status" value="1"/>
</dbReference>
<evidence type="ECO:0000313" key="6">
    <source>
        <dbReference type="EMBL" id="OLZ63709.1"/>
    </source>
</evidence>
<evidence type="ECO:0000256" key="2">
    <source>
        <dbReference type="ARBA" id="ARBA00022737"/>
    </source>
</evidence>
<dbReference type="InterPro" id="IPR036322">
    <property type="entry name" value="WD40_repeat_dom_sf"/>
</dbReference>
<dbReference type="Pfam" id="PF24883">
    <property type="entry name" value="NPHP3_N"/>
    <property type="match status" value="1"/>
</dbReference>
<comment type="caution">
    <text evidence="6">The sequence shown here is derived from an EMBL/GenBank/DDBJ whole genome shotgun (WGS) entry which is preliminary data.</text>
</comment>